<comment type="subcellular location">
    <subcellularLocation>
        <location evidence="2">Membrane</location>
        <topology evidence="2">Multi-pass membrane protein</topology>
    </subcellularLocation>
</comment>
<dbReference type="GO" id="GO:0061630">
    <property type="term" value="F:ubiquitin protein ligase activity"/>
    <property type="evidence" value="ECO:0007669"/>
    <property type="project" value="UniProtKB-EC"/>
</dbReference>
<evidence type="ECO:0000256" key="8">
    <source>
        <dbReference type="ARBA" id="ARBA00022786"/>
    </source>
</evidence>
<dbReference type="EC" id="2.3.2.27" evidence="3"/>
<feature type="chain" id="PRO_5040187093" description="RING-type E3 ubiquitin transferase" evidence="15">
    <location>
        <begin position="27"/>
        <end position="577"/>
    </location>
</feature>
<dbReference type="SUPFAM" id="SSF57850">
    <property type="entry name" value="RING/U-box"/>
    <property type="match status" value="1"/>
</dbReference>
<evidence type="ECO:0000259" key="16">
    <source>
        <dbReference type="PROSITE" id="PS50089"/>
    </source>
</evidence>
<evidence type="ECO:0000256" key="13">
    <source>
        <dbReference type="SAM" id="MobiDB-lite"/>
    </source>
</evidence>
<evidence type="ECO:0000256" key="14">
    <source>
        <dbReference type="SAM" id="Phobius"/>
    </source>
</evidence>
<evidence type="ECO:0000256" key="12">
    <source>
        <dbReference type="PROSITE-ProRule" id="PRU00175"/>
    </source>
</evidence>
<dbReference type="AlphaFoldDB" id="A0A9N8W0P9"/>
<evidence type="ECO:0000256" key="3">
    <source>
        <dbReference type="ARBA" id="ARBA00012483"/>
    </source>
</evidence>
<evidence type="ECO:0000256" key="10">
    <source>
        <dbReference type="ARBA" id="ARBA00022989"/>
    </source>
</evidence>
<evidence type="ECO:0000313" key="17">
    <source>
        <dbReference type="EMBL" id="CAG8467024.1"/>
    </source>
</evidence>
<dbReference type="CDD" id="cd16454">
    <property type="entry name" value="RING-H2_PA-TM-RING"/>
    <property type="match status" value="1"/>
</dbReference>
<dbReference type="GO" id="GO:0008270">
    <property type="term" value="F:zinc ion binding"/>
    <property type="evidence" value="ECO:0007669"/>
    <property type="project" value="UniProtKB-KW"/>
</dbReference>
<dbReference type="FunFam" id="3.30.40.10:FF:000388">
    <property type="entry name" value="Putative RING zinc finger domain superfamily protein"/>
    <property type="match status" value="1"/>
</dbReference>
<dbReference type="Gene3D" id="3.30.40.10">
    <property type="entry name" value="Zinc/RING finger domain, C3HC4 (zinc finger)"/>
    <property type="match status" value="1"/>
</dbReference>
<evidence type="ECO:0000256" key="15">
    <source>
        <dbReference type="SAM" id="SignalP"/>
    </source>
</evidence>
<keyword evidence="11 14" id="KW-0472">Membrane</keyword>
<keyword evidence="15" id="KW-0732">Signal</keyword>
<feature type="compositionally biased region" description="Polar residues" evidence="13">
    <location>
        <begin position="538"/>
        <end position="548"/>
    </location>
</feature>
<keyword evidence="7 12" id="KW-0863">Zinc-finger</keyword>
<dbReference type="Pfam" id="PF13639">
    <property type="entry name" value="zf-RING_2"/>
    <property type="match status" value="1"/>
</dbReference>
<keyword evidence="10 14" id="KW-1133">Transmembrane helix</keyword>
<evidence type="ECO:0000256" key="1">
    <source>
        <dbReference type="ARBA" id="ARBA00000900"/>
    </source>
</evidence>
<dbReference type="SMART" id="SM00184">
    <property type="entry name" value="RING"/>
    <property type="match status" value="1"/>
</dbReference>
<proteinExistence type="predicted"/>
<keyword evidence="4" id="KW-0808">Transferase</keyword>
<gene>
    <name evidence="17" type="ORF">PBRASI_LOCUS883</name>
</gene>
<evidence type="ECO:0000313" key="18">
    <source>
        <dbReference type="Proteomes" id="UP000789739"/>
    </source>
</evidence>
<keyword evidence="8" id="KW-0833">Ubl conjugation pathway</keyword>
<feature type="compositionally biased region" description="Basic and acidic residues" evidence="13">
    <location>
        <begin position="323"/>
        <end position="335"/>
    </location>
</feature>
<protein>
    <recommendedName>
        <fullName evidence="3">RING-type E3 ubiquitin transferase</fullName>
        <ecNumber evidence="3">2.3.2.27</ecNumber>
    </recommendedName>
</protein>
<evidence type="ECO:0000256" key="11">
    <source>
        <dbReference type="ARBA" id="ARBA00023136"/>
    </source>
</evidence>
<feature type="domain" description="RING-type" evidence="16">
    <location>
        <begin position="415"/>
        <end position="457"/>
    </location>
</feature>
<feature type="compositionally biased region" description="Low complexity" evidence="13">
    <location>
        <begin position="341"/>
        <end position="356"/>
    </location>
</feature>
<comment type="caution">
    <text evidence="17">The sequence shown here is derived from an EMBL/GenBank/DDBJ whole genome shotgun (WGS) entry which is preliminary data.</text>
</comment>
<keyword evidence="6" id="KW-0479">Metal-binding</keyword>
<organism evidence="17 18">
    <name type="scientific">Paraglomus brasilianum</name>
    <dbReference type="NCBI Taxonomy" id="144538"/>
    <lineage>
        <taxon>Eukaryota</taxon>
        <taxon>Fungi</taxon>
        <taxon>Fungi incertae sedis</taxon>
        <taxon>Mucoromycota</taxon>
        <taxon>Glomeromycotina</taxon>
        <taxon>Glomeromycetes</taxon>
        <taxon>Paraglomerales</taxon>
        <taxon>Paraglomeraceae</taxon>
        <taxon>Paraglomus</taxon>
    </lineage>
</organism>
<sequence length="577" mass="63244">MRLKTAPVLLCSVLLALLGHIHGVSAIFGGKKSESIKFENVTITSNNTISNIDGPTTVIETLEPPSILVVDKTPSRPVTGFLYKLSYNCTTGSGTTTPPKIYDNSIALIDNDGCRSDAISYAERQNANGAIIVIRAGTGEIYSKITIYPSPNIPTYQIASPYVDKLTNILNSMQNGGLTNDSRPVRQIRVDMEPSSKGFPGIWEFTLIVVVVLFAVTCATSVAMHCHLYRLRRRQRSRDLAAHTSRPYGLKILSLTHEMLDKLPDGQNSGLMDMQKDGQVDIQKADEGMENKDIEEPEREKGVGEHLDDNKPEKEQTLFVEVNSERITDSDKEDQTSSQISPAPSSPLAESSSRLPSKSETLPSRRISMRSIRSTRSTKSERSLRAVASASALASGQGVSGSGVSEDGQGYSETCAICLEDFGDGDELRQLPCGHEYHKECVDPWLLEKSSQCPLCKRDCFPDSSPLSSNASLPQSAFASISSANNVYISAMLSWSPIVSLARSLRKVRNVIRRRRNVRWMANEVENDERLPEPVTAVPSSGERSVTSESRRGSEDYRNVRAESIDNNAGEVRIGVL</sequence>
<evidence type="ECO:0000256" key="4">
    <source>
        <dbReference type="ARBA" id="ARBA00022679"/>
    </source>
</evidence>
<feature type="region of interest" description="Disordered" evidence="13">
    <location>
        <begin position="288"/>
        <end position="384"/>
    </location>
</feature>
<feature type="transmembrane region" description="Helical" evidence="14">
    <location>
        <begin position="202"/>
        <end position="228"/>
    </location>
</feature>
<name>A0A9N8W0P9_9GLOM</name>
<dbReference type="InterPro" id="IPR013083">
    <property type="entry name" value="Znf_RING/FYVE/PHD"/>
</dbReference>
<dbReference type="Proteomes" id="UP000789739">
    <property type="component" value="Unassembled WGS sequence"/>
</dbReference>
<dbReference type="PANTHER" id="PTHR45977">
    <property type="entry name" value="TARGET OF ERK KINASE MPK-1"/>
    <property type="match status" value="1"/>
</dbReference>
<keyword evidence="18" id="KW-1185">Reference proteome</keyword>
<feature type="compositionally biased region" description="Low complexity" evidence="13">
    <location>
        <begin position="364"/>
        <end position="377"/>
    </location>
</feature>
<reference evidence="17" key="1">
    <citation type="submission" date="2021-06" db="EMBL/GenBank/DDBJ databases">
        <authorList>
            <person name="Kallberg Y."/>
            <person name="Tangrot J."/>
            <person name="Rosling A."/>
        </authorList>
    </citation>
    <scope>NUCLEOTIDE SEQUENCE</scope>
    <source>
        <strain evidence="17">BR232B</strain>
    </source>
</reference>
<evidence type="ECO:0000256" key="6">
    <source>
        <dbReference type="ARBA" id="ARBA00022723"/>
    </source>
</evidence>
<dbReference type="GO" id="GO:0016567">
    <property type="term" value="P:protein ubiquitination"/>
    <property type="evidence" value="ECO:0007669"/>
    <property type="project" value="TreeGrafter"/>
</dbReference>
<dbReference type="GO" id="GO:0016020">
    <property type="term" value="C:membrane"/>
    <property type="evidence" value="ECO:0007669"/>
    <property type="project" value="UniProtKB-SubCell"/>
</dbReference>
<dbReference type="InterPro" id="IPR001841">
    <property type="entry name" value="Znf_RING"/>
</dbReference>
<accession>A0A9N8W0P9</accession>
<dbReference type="GO" id="GO:0006511">
    <property type="term" value="P:ubiquitin-dependent protein catabolic process"/>
    <property type="evidence" value="ECO:0007669"/>
    <property type="project" value="TreeGrafter"/>
</dbReference>
<dbReference type="PANTHER" id="PTHR45977:SF4">
    <property type="entry name" value="RING-TYPE DOMAIN-CONTAINING PROTEIN"/>
    <property type="match status" value="1"/>
</dbReference>
<feature type="region of interest" description="Disordered" evidence="13">
    <location>
        <begin position="529"/>
        <end position="557"/>
    </location>
</feature>
<keyword evidence="9" id="KW-0862">Zinc</keyword>
<evidence type="ECO:0000256" key="9">
    <source>
        <dbReference type="ARBA" id="ARBA00022833"/>
    </source>
</evidence>
<feature type="signal peptide" evidence="15">
    <location>
        <begin position="1"/>
        <end position="26"/>
    </location>
</feature>
<evidence type="ECO:0000256" key="7">
    <source>
        <dbReference type="ARBA" id="ARBA00022771"/>
    </source>
</evidence>
<dbReference type="PROSITE" id="PS50089">
    <property type="entry name" value="ZF_RING_2"/>
    <property type="match status" value="1"/>
</dbReference>
<feature type="compositionally biased region" description="Basic and acidic residues" evidence="13">
    <location>
        <begin position="288"/>
        <end position="316"/>
    </location>
</feature>
<evidence type="ECO:0000256" key="5">
    <source>
        <dbReference type="ARBA" id="ARBA00022692"/>
    </source>
</evidence>
<evidence type="ECO:0000256" key="2">
    <source>
        <dbReference type="ARBA" id="ARBA00004141"/>
    </source>
</evidence>
<keyword evidence="5 14" id="KW-0812">Transmembrane</keyword>
<dbReference type="EMBL" id="CAJVPI010000050">
    <property type="protein sequence ID" value="CAG8467024.1"/>
    <property type="molecule type" value="Genomic_DNA"/>
</dbReference>
<comment type="catalytic activity">
    <reaction evidence="1">
        <text>S-ubiquitinyl-[E2 ubiquitin-conjugating enzyme]-L-cysteine + [acceptor protein]-L-lysine = [E2 ubiquitin-conjugating enzyme]-L-cysteine + N(6)-ubiquitinyl-[acceptor protein]-L-lysine.</text>
        <dbReference type="EC" id="2.3.2.27"/>
    </reaction>
</comment>
<dbReference type="OrthoDB" id="8062037at2759"/>